<gene>
    <name evidence="1" type="ORF">BDN71DRAFT_400040</name>
</gene>
<reference evidence="1" key="1">
    <citation type="submission" date="2020-11" db="EMBL/GenBank/DDBJ databases">
        <authorList>
            <consortium name="DOE Joint Genome Institute"/>
            <person name="Ahrendt S."/>
            <person name="Riley R."/>
            <person name="Andreopoulos W."/>
            <person name="Labutti K."/>
            <person name="Pangilinan J."/>
            <person name="Ruiz-Duenas F.J."/>
            <person name="Barrasa J.M."/>
            <person name="Sanchez-Garcia M."/>
            <person name="Camarero S."/>
            <person name="Miyauchi S."/>
            <person name="Serrano A."/>
            <person name="Linde D."/>
            <person name="Babiker R."/>
            <person name="Drula E."/>
            <person name="Ayuso-Fernandez I."/>
            <person name="Pacheco R."/>
            <person name="Padilla G."/>
            <person name="Ferreira P."/>
            <person name="Barriuso J."/>
            <person name="Kellner H."/>
            <person name="Castanera R."/>
            <person name="Alfaro M."/>
            <person name="Ramirez L."/>
            <person name="Pisabarro A.G."/>
            <person name="Kuo A."/>
            <person name="Tritt A."/>
            <person name="Lipzen A."/>
            <person name="He G."/>
            <person name="Yan M."/>
            <person name="Ng V."/>
            <person name="Cullen D."/>
            <person name="Martin F."/>
            <person name="Rosso M.-N."/>
            <person name="Henrissat B."/>
            <person name="Hibbett D."/>
            <person name="Martinez A.T."/>
            <person name="Grigoriev I.V."/>
        </authorList>
    </citation>
    <scope>NUCLEOTIDE SEQUENCE</scope>
    <source>
        <strain evidence="1">ATCC 90797</strain>
    </source>
</reference>
<proteinExistence type="predicted"/>
<protein>
    <submittedName>
        <fullName evidence="1">Uncharacterized protein</fullName>
    </submittedName>
</protein>
<dbReference type="Proteomes" id="UP000807025">
    <property type="component" value="Unassembled WGS sequence"/>
</dbReference>
<dbReference type="AlphaFoldDB" id="A0A9P5ZK83"/>
<evidence type="ECO:0000313" key="2">
    <source>
        <dbReference type="Proteomes" id="UP000807025"/>
    </source>
</evidence>
<accession>A0A9P5ZK83</accession>
<dbReference type="EMBL" id="MU154691">
    <property type="protein sequence ID" value="KAF9488912.1"/>
    <property type="molecule type" value="Genomic_DNA"/>
</dbReference>
<sequence>MANMIQKKSTEGLRAVAQAMGWTGWAGWTRHFEGLKAERELGRRRWTNRRARAQVRCMERSVRLIISGNRGSPILWDLPGLSRSRAWSNGSNGSRRSSLPPPRRYTTIKTKYVMGKGAGAGAGGSCMYTVAITTSPNHHLRGHCPRRVVVKS</sequence>
<evidence type="ECO:0000313" key="1">
    <source>
        <dbReference type="EMBL" id="KAF9488912.1"/>
    </source>
</evidence>
<name>A0A9P5ZK83_PLEER</name>
<comment type="caution">
    <text evidence="1">The sequence shown here is derived from an EMBL/GenBank/DDBJ whole genome shotgun (WGS) entry which is preliminary data.</text>
</comment>
<organism evidence="1 2">
    <name type="scientific">Pleurotus eryngii</name>
    <name type="common">Boletus of the steppes</name>
    <dbReference type="NCBI Taxonomy" id="5323"/>
    <lineage>
        <taxon>Eukaryota</taxon>
        <taxon>Fungi</taxon>
        <taxon>Dikarya</taxon>
        <taxon>Basidiomycota</taxon>
        <taxon>Agaricomycotina</taxon>
        <taxon>Agaricomycetes</taxon>
        <taxon>Agaricomycetidae</taxon>
        <taxon>Agaricales</taxon>
        <taxon>Pleurotineae</taxon>
        <taxon>Pleurotaceae</taxon>
        <taxon>Pleurotus</taxon>
    </lineage>
</organism>
<keyword evidence="2" id="KW-1185">Reference proteome</keyword>